<dbReference type="Gene3D" id="3.40.190.10">
    <property type="entry name" value="Periplasmic binding protein-like II"/>
    <property type="match status" value="1"/>
</dbReference>
<accession>A0A368ZST8</accession>
<evidence type="ECO:0000313" key="3">
    <source>
        <dbReference type="EMBL" id="RCW97229.1"/>
    </source>
</evidence>
<organism evidence="3 4">
    <name type="scientific">Marinomonas foliarum</name>
    <dbReference type="NCBI Taxonomy" id="491950"/>
    <lineage>
        <taxon>Bacteria</taxon>
        <taxon>Pseudomonadati</taxon>
        <taxon>Pseudomonadota</taxon>
        <taxon>Gammaproteobacteria</taxon>
        <taxon>Oceanospirillales</taxon>
        <taxon>Oceanospirillaceae</taxon>
        <taxon>Marinomonas</taxon>
    </lineage>
</organism>
<dbReference type="PIRSF" id="PIRSF017082">
    <property type="entry name" value="YflP"/>
    <property type="match status" value="1"/>
</dbReference>
<comment type="similarity">
    <text evidence="1">Belongs to the UPF0065 (bug) family.</text>
</comment>
<dbReference type="SUPFAM" id="SSF53850">
    <property type="entry name" value="Periplasmic binding protein-like II"/>
    <property type="match status" value="1"/>
</dbReference>
<dbReference type="Proteomes" id="UP000253506">
    <property type="component" value="Unassembled WGS sequence"/>
</dbReference>
<evidence type="ECO:0000313" key="4">
    <source>
        <dbReference type="Proteomes" id="UP000253506"/>
    </source>
</evidence>
<sequence>MKIKKILLTTLISSTLTTAFAADFPSRDVRMVIPWGAGGGTDGIVRKLSVIAEKELGGTIYAENIEGGISAIGVMDLMSAKADGYTIGSLTYDSVVTIPWQNKLKRYDLSKLNFIARVTSEPDALIVDSSSKYKTYEDIITDAKAHPGKVKIGIQNIGSRLHLAVLQLEKKADVDFKIIAYPGGAAAQKEAILANEVDIVATSLGDFSGLLDDGKAHGVIEFSTQRNLTYTDVPTAYEKGIDLVMGSFIVLAVPKGTPKDIQEKLEGAYKTALESDEFQSWVKKIGVTPDWLGSDKTGAWVNETKDNLHIMMQDLVDQGILRK</sequence>
<name>A0A368ZST8_9GAMM</name>
<proteinExistence type="inferred from homology"/>
<gene>
    <name evidence="3" type="ORF">DFP77_1313</name>
</gene>
<protein>
    <submittedName>
        <fullName evidence="3">Tripartite-type tricarboxylate transporter receptor subunit TctC</fullName>
    </submittedName>
</protein>
<evidence type="ECO:0000256" key="1">
    <source>
        <dbReference type="ARBA" id="ARBA00006987"/>
    </source>
</evidence>
<feature type="signal peptide" evidence="2">
    <location>
        <begin position="1"/>
        <end position="21"/>
    </location>
</feature>
<dbReference type="InterPro" id="IPR005064">
    <property type="entry name" value="BUG"/>
</dbReference>
<feature type="chain" id="PRO_5016826579" evidence="2">
    <location>
        <begin position="22"/>
        <end position="323"/>
    </location>
</feature>
<dbReference type="InterPro" id="IPR042100">
    <property type="entry name" value="Bug_dom1"/>
</dbReference>
<dbReference type="OrthoDB" id="5171643at2"/>
<dbReference type="Pfam" id="PF03401">
    <property type="entry name" value="TctC"/>
    <property type="match status" value="1"/>
</dbReference>
<dbReference type="PANTHER" id="PTHR42928:SF5">
    <property type="entry name" value="BLR1237 PROTEIN"/>
    <property type="match status" value="1"/>
</dbReference>
<dbReference type="RefSeq" id="WP_114412974.1">
    <property type="nucleotide sequence ID" value="NZ_QPJQ01000031.1"/>
</dbReference>
<dbReference type="AlphaFoldDB" id="A0A368ZST8"/>
<dbReference type="CDD" id="cd07012">
    <property type="entry name" value="PBP2_Bug_TTT"/>
    <property type="match status" value="1"/>
</dbReference>
<keyword evidence="2" id="KW-0732">Signal</keyword>
<dbReference type="PANTHER" id="PTHR42928">
    <property type="entry name" value="TRICARBOXYLATE-BINDING PROTEIN"/>
    <property type="match status" value="1"/>
</dbReference>
<dbReference type="Gene3D" id="3.40.190.150">
    <property type="entry name" value="Bordetella uptake gene, domain 1"/>
    <property type="match status" value="1"/>
</dbReference>
<reference evidence="3 4" key="1">
    <citation type="submission" date="2018-07" db="EMBL/GenBank/DDBJ databases">
        <title>Genomic Encyclopedia of Type Strains, Phase III (KMG-III): the genomes of soil and plant-associated and newly described type strains.</title>
        <authorList>
            <person name="Whitman W."/>
        </authorList>
    </citation>
    <scope>NUCLEOTIDE SEQUENCE [LARGE SCALE GENOMIC DNA]</scope>
    <source>
        <strain evidence="3 4">CECT 7731</strain>
    </source>
</reference>
<comment type="caution">
    <text evidence="3">The sequence shown here is derived from an EMBL/GenBank/DDBJ whole genome shotgun (WGS) entry which is preliminary data.</text>
</comment>
<keyword evidence="3" id="KW-0675">Receptor</keyword>
<dbReference type="EMBL" id="QPJQ01000031">
    <property type="protein sequence ID" value="RCW97229.1"/>
    <property type="molecule type" value="Genomic_DNA"/>
</dbReference>
<evidence type="ECO:0000256" key="2">
    <source>
        <dbReference type="SAM" id="SignalP"/>
    </source>
</evidence>